<evidence type="ECO:0000313" key="1">
    <source>
        <dbReference type="EMBL" id="MET8437260.1"/>
    </source>
</evidence>
<reference evidence="1 2" key="1">
    <citation type="submission" date="2024-06" db="EMBL/GenBank/DDBJ databases">
        <title>The Natural Products Discovery Center: Release of the First 8490 Sequenced Strains for Exploring Actinobacteria Biosynthetic Diversity.</title>
        <authorList>
            <person name="Kalkreuter E."/>
            <person name="Kautsar S.A."/>
            <person name="Yang D."/>
            <person name="Bader C.D."/>
            <person name="Teijaro C.N."/>
            <person name="Fluegel L."/>
            <person name="Davis C.M."/>
            <person name="Simpson J.R."/>
            <person name="Lauterbach L."/>
            <person name="Steele A.D."/>
            <person name="Gui C."/>
            <person name="Meng S."/>
            <person name="Li G."/>
            <person name="Viehrig K."/>
            <person name="Ye F."/>
            <person name="Su P."/>
            <person name="Kiefer A.F."/>
            <person name="Nichols A."/>
            <person name="Cepeda A.J."/>
            <person name="Yan W."/>
            <person name="Fan B."/>
            <person name="Jiang Y."/>
            <person name="Adhikari A."/>
            <person name="Zheng C.-J."/>
            <person name="Schuster L."/>
            <person name="Cowan T.M."/>
            <person name="Smanski M.J."/>
            <person name="Chevrette M.G."/>
            <person name="De Carvalho L.P.S."/>
            <person name="Shen B."/>
        </authorList>
    </citation>
    <scope>NUCLEOTIDE SEQUENCE [LARGE SCALE GENOMIC DNA]</scope>
    <source>
        <strain evidence="1 2">NPDC005137</strain>
    </source>
</reference>
<dbReference type="EMBL" id="JBEXIP010000035">
    <property type="protein sequence ID" value="MET8437260.1"/>
    <property type="molecule type" value="Genomic_DNA"/>
</dbReference>
<name>A0ABV2UHD6_9ACTN</name>
<dbReference type="RefSeq" id="WP_356498813.1">
    <property type="nucleotide sequence ID" value="NZ_JBEXEF010000038.1"/>
</dbReference>
<gene>
    <name evidence="1" type="ORF">ABZV61_31785</name>
</gene>
<sequence length="81" mass="9124">MQFNTELMNGRQGWHLDQWIDRIRADDLPALHGFANGLGILQCARFMHDIGLQRWAELVAGCAIGSVSVWVLNGIHGRNRV</sequence>
<organism evidence="1 2">
    <name type="scientific">Streptomyces sp. 900116325</name>
    <dbReference type="NCBI Taxonomy" id="3154295"/>
    <lineage>
        <taxon>Bacteria</taxon>
        <taxon>Bacillati</taxon>
        <taxon>Actinomycetota</taxon>
        <taxon>Actinomycetes</taxon>
        <taxon>Kitasatosporales</taxon>
        <taxon>Streptomycetaceae</taxon>
        <taxon>Streptomyces</taxon>
    </lineage>
</organism>
<comment type="caution">
    <text evidence="1">The sequence shown here is derived from an EMBL/GenBank/DDBJ whole genome shotgun (WGS) entry which is preliminary data.</text>
</comment>
<keyword evidence="2" id="KW-1185">Reference proteome</keyword>
<dbReference type="Proteomes" id="UP001550044">
    <property type="component" value="Unassembled WGS sequence"/>
</dbReference>
<accession>A0ABV2UHD6</accession>
<evidence type="ECO:0000313" key="2">
    <source>
        <dbReference type="Proteomes" id="UP001550044"/>
    </source>
</evidence>
<proteinExistence type="predicted"/>
<protein>
    <submittedName>
        <fullName evidence="1">Uncharacterized protein</fullName>
    </submittedName>
</protein>